<name>A0A1G2L0I5_9BACT</name>
<accession>A0A1G2L0I5</accession>
<dbReference type="Proteomes" id="UP000177982">
    <property type="component" value="Unassembled WGS sequence"/>
</dbReference>
<reference evidence="1 2" key="1">
    <citation type="journal article" date="2016" name="Nat. Commun.">
        <title>Thousands of microbial genomes shed light on interconnected biogeochemical processes in an aquifer system.</title>
        <authorList>
            <person name="Anantharaman K."/>
            <person name="Brown C.T."/>
            <person name="Hug L.A."/>
            <person name="Sharon I."/>
            <person name="Castelle C.J."/>
            <person name="Probst A.J."/>
            <person name="Thomas B.C."/>
            <person name="Singh A."/>
            <person name="Wilkins M.J."/>
            <person name="Karaoz U."/>
            <person name="Brodie E.L."/>
            <person name="Williams K.H."/>
            <person name="Hubbard S.S."/>
            <person name="Banfield J.F."/>
        </authorList>
    </citation>
    <scope>NUCLEOTIDE SEQUENCE [LARGE SCALE GENOMIC DNA]</scope>
</reference>
<proteinExistence type="predicted"/>
<organism evidence="1 2">
    <name type="scientific">Candidatus Sungbacteria bacterium RIFCSPLOWO2_01_FULL_47_10</name>
    <dbReference type="NCBI Taxonomy" id="1802276"/>
    <lineage>
        <taxon>Bacteria</taxon>
        <taxon>Candidatus Sungiibacteriota</taxon>
    </lineage>
</organism>
<dbReference type="EMBL" id="MHQO01000057">
    <property type="protein sequence ID" value="OHA05215.1"/>
    <property type="molecule type" value="Genomic_DNA"/>
</dbReference>
<gene>
    <name evidence="1" type="ORF">A2934_05315</name>
</gene>
<evidence type="ECO:0000313" key="2">
    <source>
        <dbReference type="Proteomes" id="UP000177982"/>
    </source>
</evidence>
<evidence type="ECO:0000313" key="1">
    <source>
        <dbReference type="EMBL" id="OHA05215.1"/>
    </source>
</evidence>
<dbReference type="AlphaFoldDB" id="A0A1G2L0I5"/>
<comment type="caution">
    <text evidence="1">The sequence shown here is derived from an EMBL/GenBank/DDBJ whole genome shotgun (WGS) entry which is preliminary data.</text>
</comment>
<sequence>MLKKISSALAILFISIVVTLGILYKVRSLPNYQSWPLKSEGKFFGYFVTRYEYDTSSNWVREYRTEKGAKPEYIVWHFTKKGEKDMYVYFAESTYKSIVGLYFPTRAYEQKHIGHCKDYDGRNAQCYQSSWYISVLGVYFTEESSQIFYVQ</sequence>
<protein>
    <submittedName>
        <fullName evidence="1">Uncharacterized protein</fullName>
    </submittedName>
</protein>